<evidence type="ECO:0000313" key="2">
    <source>
        <dbReference type="Proteomes" id="UP000011182"/>
    </source>
</evidence>
<protein>
    <submittedName>
        <fullName evidence="1">Uncharacterized protein</fullName>
    </submittedName>
</protein>
<dbReference type="AlphaFoldDB" id="A0A9W5LM79"/>
<gene>
    <name evidence="1" type="ORF">BSI_06310</name>
</gene>
<keyword evidence="2" id="KW-1185">Reference proteome</keyword>
<sequence length="109" mass="12933">MATELNISGVSPILLQHIKKWRLYRETDRDANYTIELAAVYHFRSIIFTFKDVSAVTIRDLETLKDMSDVFLRIKPQPQGIYLVEEWEEETFRFYCRRYEVTEGSGPHV</sequence>
<comment type="caution">
    <text evidence="1">The sequence shown here is derived from an EMBL/GenBank/DDBJ whole genome shotgun (WGS) entry which is preliminary data.</text>
</comment>
<dbReference type="Proteomes" id="UP000011182">
    <property type="component" value="Unassembled WGS sequence"/>
</dbReference>
<organism evidence="1 2">
    <name type="scientific">Bacillus inaquosorum KCTC 13429</name>
    <dbReference type="NCBI Taxonomy" id="1236548"/>
    <lineage>
        <taxon>Bacteria</taxon>
        <taxon>Bacillati</taxon>
        <taxon>Bacillota</taxon>
        <taxon>Bacilli</taxon>
        <taxon>Bacillales</taxon>
        <taxon>Bacillaceae</taxon>
        <taxon>Bacillus</taxon>
    </lineage>
</organism>
<reference evidence="1 2" key="1">
    <citation type="journal article" date="2014" name="Syst. Appl. Microbiol.">
        <title>Genomic insights into the taxonomic status of the three subspecies of Bacillus subtilis.</title>
        <authorList>
            <person name="Yi H."/>
            <person name="Chun J."/>
            <person name="Cha C.J."/>
        </authorList>
    </citation>
    <scope>NUCLEOTIDE SEQUENCE [LARGE SCALE GENOMIC DNA]</scope>
    <source>
        <strain evidence="1 2">KCTC 13429</strain>
    </source>
</reference>
<proteinExistence type="predicted"/>
<evidence type="ECO:0000313" key="1">
    <source>
        <dbReference type="EMBL" id="ELS63240.1"/>
    </source>
</evidence>
<dbReference type="RefSeq" id="WP_003236256.1">
    <property type="nucleotide sequence ID" value="NZ_AMXN01000001.1"/>
</dbReference>
<name>A0A9W5LM79_9BACI</name>
<dbReference type="EMBL" id="AMXN01000001">
    <property type="protein sequence ID" value="ELS63240.1"/>
    <property type="molecule type" value="Genomic_DNA"/>
</dbReference>
<accession>A0A9W5LM79</accession>